<keyword evidence="4" id="KW-0808">Transferase</keyword>
<keyword evidence="4" id="KW-0418">Kinase</keyword>
<keyword evidence="4" id="KW-0723">Serine/threonine-protein kinase</keyword>
<feature type="binding site" evidence="3">
    <location>
        <position position="47"/>
    </location>
    <ligand>
        <name>ATP</name>
        <dbReference type="ChEBI" id="CHEBI:30616"/>
    </ligand>
</feature>
<dbReference type="InterPro" id="IPR011009">
    <property type="entry name" value="Kinase-like_dom_sf"/>
</dbReference>
<proteinExistence type="inferred from homology"/>
<evidence type="ECO:0000256" key="4">
    <source>
        <dbReference type="RuleBase" id="RU000304"/>
    </source>
</evidence>
<dbReference type="GO" id="GO:0004674">
    <property type="term" value="F:protein serine/threonine kinase activity"/>
    <property type="evidence" value="ECO:0007669"/>
    <property type="project" value="UniProtKB-KW"/>
</dbReference>
<dbReference type="SUPFAM" id="SSF56112">
    <property type="entry name" value="Protein kinase-like (PK-like)"/>
    <property type="match status" value="1"/>
</dbReference>
<accession>A0A7S1T543</accession>
<organism evidence="6">
    <name type="scientific">Compsopogon caeruleus</name>
    <dbReference type="NCBI Taxonomy" id="31354"/>
    <lineage>
        <taxon>Eukaryota</taxon>
        <taxon>Rhodophyta</taxon>
        <taxon>Compsopogonophyceae</taxon>
        <taxon>Compsopogonales</taxon>
        <taxon>Compsopogonaceae</taxon>
        <taxon>Compsopogon</taxon>
    </lineage>
</organism>
<dbReference type="GO" id="GO:0005524">
    <property type="term" value="F:ATP binding"/>
    <property type="evidence" value="ECO:0007669"/>
    <property type="project" value="UniProtKB-UniRule"/>
</dbReference>
<sequence length="313" mass="35660">MVFEENWSVTEFLSSYGYELGDAIGTGAFGSVWKLRTKANRKEWAAKVINLDRLNATERSMVEEEVATLTSIRHPHIVEVSEVLRTRNLIIIVMEYLRGGDLFDRLSIRLMSESQVVDIASQILSAVAFLHERGIAHRDLKLENVVFATTPSSEKQVVKIIDFGYARKFKRDERATQKCGTESYMSPQVVTMTQYNPFSVDIWSIGVILYALVTGRFPFFGKDLEKSIVHSPPSFHESQWRECSQEFTSILLRLLSKSEDGRLEAEQAAKCFEELRYIHSARVRSRRPAQKLSDSATKYKFDVTCSATPKIAV</sequence>
<keyword evidence="1 3" id="KW-0547">Nucleotide-binding</keyword>
<evidence type="ECO:0000256" key="2">
    <source>
        <dbReference type="ARBA" id="ARBA00022840"/>
    </source>
</evidence>
<evidence type="ECO:0000259" key="5">
    <source>
        <dbReference type="PROSITE" id="PS50011"/>
    </source>
</evidence>
<feature type="domain" description="Protein kinase" evidence="5">
    <location>
        <begin position="18"/>
        <end position="278"/>
    </location>
</feature>
<keyword evidence="2 3" id="KW-0067">ATP-binding</keyword>
<evidence type="ECO:0000256" key="3">
    <source>
        <dbReference type="PROSITE-ProRule" id="PRU10141"/>
    </source>
</evidence>
<dbReference type="Gene3D" id="3.30.200.20">
    <property type="entry name" value="Phosphorylase Kinase, domain 1"/>
    <property type="match status" value="1"/>
</dbReference>
<dbReference type="AlphaFoldDB" id="A0A7S1T543"/>
<dbReference type="EMBL" id="HBGH01000773">
    <property type="protein sequence ID" value="CAD9221764.1"/>
    <property type="molecule type" value="Transcribed_RNA"/>
</dbReference>
<dbReference type="Pfam" id="PF00069">
    <property type="entry name" value="Pkinase"/>
    <property type="match status" value="1"/>
</dbReference>
<comment type="similarity">
    <text evidence="4">Belongs to the protein kinase superfamily.</text>
</comment>
<evidence type="ECO:0000313" key="6">
    <source>
        <dbReference type="EMBL" id="CAD9221764.1"/>
    </source>
</evidence>
<name>A0A7S1T543_9RHOD</name>
<dbReference type="PROSITE" id="PS00107">
    <property type="entry name" value="PROTEIN_KINASE_ATP"/>
    <property type="match status" value="1"/>
</dbReference>
<dbReference type="PANTHER" id="PTHR24347">
    <property type="entry name" value="SERINE/THREONINE-PROTEIN KINASE"/>
    <property type="match status" value="1"/>
</dbReference>
<evidence type="ECO:0000256" key="1">
    <source>
        <dbReference type="ARBA" id="ARBA00022741"/>
    </source>
</evidence>
<gene>
    <name evidence="6" type="ORF">CCAE0312_LOCUS390</name>
</gene>
<dbReference type="InterPro" id="IPR017441">
    <property type="entry name" value="Protein_kinase_ATP_BS"/>
</dbReference>
<protein>
    <recommendedName>
        <fullName evidence="5">Protein kinase domain-containing protein</fullName>
    </recommendedName>
</protein>
<dbReference type="FunFam" id="1.10.510.10:FF:000571">
    <property type="entry name" value="Maternal embryonic leucine zipper kinase"/>
    <property type="match status" value="1"/>
</dbReference>
<dbReference type="SMART" id="SM00220">
    <property type="entry name" value="S_TKc"/>
    <property type="match status" value="1"/>
</dbReference>
<dbReference type="InterPro" id="IPR008271">
    <property type="entry name" value="Ser/Thr_kinase_AS"/>
</dbReference>
<reference evidence="6" key="1">
    <citation type="submission" date="2021-01" db="EMBL/GenBank/DDBJ databases">
        <authorList>
            <person name="Corre E."/>
            <person name="Pelletier E."/>
            <person name="Niang G."/>
            <person name="Scheremetjew M."/>
            <person name="Finn R."/>
            <person name="Kale V."/>
            <person name="Holt S."/>
            <person name="Cochrane G."/>
            <person name="Meng A."/>
            <person name="Brown T."/>
            <person name="Cohen L."/>
        </authorList>
    </citation>
    <scope>NUCLEOTIDE SEQUENCE</scope>
    <source>
        <strain evidence="6">SAG 36.94</strain>
    </source>
</reference>
<dbReference type="InterPro" id="IPR000719">
    <property type="entry name" value="Prot_kinase_dom"/>
</dbReference>
<dbReference type="PROSITE" id="PS50011">
    <property type="entry name" value="PROTEIN_KINASE_DOM"/>
    <property type="match status" value="1"/>
</dbReference>
<dbReference type="Gene3D" id="1.10.510.10">
    <property type="entry name" value="Transferase(Phosphotransferase) domain 1"/>
    <property type="match status" value="1"/>
</dbReference>
<dbReference type="PROSITE" id="PS00108">
    <property type="entry name" value="PROTEIN_KINASE_ST"/>
    <property type="match status" value="1"/>
</dbReference>